<dbReference type="AlphaFoldDB" id="A0A7X4YFD0"/>
<keyword evidence="3" id="KW-1185">Reference proteome</keyword>
<dbReference type="SUPFAM" id="SSF54909">
    <property type="entry name" value="Dimeric alpha+beta barrel"/>
    <property type="match status" value="1"/>
</dbReference>
<dbReference type="Pfam" id="PF03992">
    <property type="entry name" value="ABM"/>
    <property type="match status" value="1"/>
</dbReference>
<dbReference type="InterPro" id="IPR007138">
    <property type="entry name" value="ABM_dom"/>
</dbReference>
<evidence type="ECO:0000313" key="3">
    <source>
        <dbReference type="Proteomes" id="UP000537825"/>
    </source>
</evidence>
<dbReference type="EMBL" id="JAAAPK010000010">
    <property type="protein sequence ID" value="NBC44423.1"/>
    <property type="molecule type" value="Genomic_DNA"/>
</dbReference>
<proteinExistence type="predicted"/>
<sequence length="114" mass="12724">MTLLVQCEFRVKRSDNEPEFIRLVRALASAAASEPGTLRYQWFATQRPGHYSILEEYVDADAAETHNGNVGALLVELFSVAELVSVSLYGELNKYLRDWVTGRDGVSIHVPLKG</sequence>
<organism evidence="2 3">
    <name type="scientific">Corallococcus exiguus</name>
    <dbReference type="NCBI Taxonomy" id="83462"/>
    <lineage>
        <taxon>Bacteria</taxon>
        <taxon>Pseudomonadati</taxon>
        <taxon>Myxococcota</taxon>
        <taxon>Myxococcia</taxon>
        <taxon>Myxococcales</taxon>
        <taxon>Cystobacterineae</taxon>
        <taxon>Myxococcaceae</taxon>
        <taxon>Corallococcus</taxon>
    </lineage>
</organism>
<reference evidence="2 3" key="1">
    <citation type="submission" date="2020-01" db="EMBL/GenBank/DDBJ databases">
        <title>The draft genome sequence of Corallococcus exiguus DSM 14696.</title>
        <authorList>
            <person name="Zhang X."/>
            <person name="Zhu H."/>
        </authorList>
    </citation>
    <scope>NUCLEOTIDE SEQUENCE [LARGE SCALE GENOMIC DNA]</scope>
    <source>
        <strain evidence="2 3">DSM 14696</strain>
    </source>
</reference>
<name>A0A7X4YFD0_9BACT</name>
<gene>
    <name evidence="2" type="ORF">GTZ93_31925</name>
</gene>
<evidence type="ECO:0000259" key="1">
    <source>
        <dbReference type="Pfam" id="PF03992"/>
    </source>
</evidence>
<dbReference type="Gene3D" id="3.30.70.100">
    <property type="match status" value="1"/>
</dbReference>
<evidence type="ECO:0000313" key="2">
    <source>
        <dbReference type="EMBL" id="NBC44423.1"/>
    </source>
</evidence>
<feature type="domain" description="ABM" evidence="1">
    <location>
        <begin position="5"/>
        <end position="68"/>
    </location>
</feature>
<comment type="caution">
    <text evidence="2">The sequence shown here is derived from an EMBL/GenBank/DDBJ whole genome shotgun (WGS) entry which is preliminary data.</text>
</comment>
<dbReference type="RefSeq" id="WP_139921114.1">
    <property type="nucleotide sequence ID" value="NZ_CBCSLE010000001.1"/>
</dbReference>
<accession>A0A7X4YFD0</accession>
<dbReference type="InterPro" id="IPR011008">
    <property type="entry name" value="Dimeric_a/b-barrel"/>
</dbReference>
<dbReference type="Proteomes" id="UP000537825">
    <property type="component" value="Unassembled WGS sequence"/>
</dbReference>
<protein>
    <recommendedName>
        <fullName evidence="1">ABM domain-containing protein</fullName>
    </recommendedName>
</protein>